<proteinExistence type="predicted"/>
<reference evidence="2" key="1">
    <citation type="submission" date="2020-03" db="EMBL/GenBank/DDBJ databases">
        <title>The deep terrestrial virosphere.</title>
        <authorList>
            <person name="Holmfeldt K."/>
            <person name="Nilsson E."/>
            <person name="Simone D."/>
            <person name="Lopez-Fernandez M."/>
            <person name="Wu X."/>
            <person name="de Brujin I."/>
            <person name="Lundin D."/>
            <person name="Andersson A."/>
            <person name="Bertilsson S."/>
            <person name="Dopson M."/>
        </authorList>
    </citation>
    <scope>NUCLEOTIDE SEQUENCE</scope>
    <source>
        <strain evidence="1">MM171A00787</strain>
        <strain evidence="2">MM171B01086</strain>
    </source>
</reference>
<name>A0A6M3M4G6_9ZZZZ</name>
<organism evidence="2">
    <name type="scientific">viral metagenome</name>
    <dbReference type="NCBI Taxonomy" id="1070528"/>
    <lineage>
        <taxon>unclassified sequences</taxon>
        <taxon>metagenomes</taxon>
        <taxon>organismal metagenomes</taxon>
    </lineage>
</organism>
<dbReference type="EMBL" id="MT143672">
    <property type="protein sequence ID" value="QJA99886.1"/>
    <property type="molecule type" value="Genomic_DNA"/>
</dbReference>
<sequence>MAIASFQLDPNAVSYTDDQIVGKINSATADITRADSVAAAARPIGALEITNSHIATDAAIPASKLASTAAKDNLDALADTARGYIKTDPTTGEFTVVSIQRDSTGKLDVDYDDVAV</sequence>
<dbReference type="AlphaFoldDB" id="A0A6M3M4G6"/>
<accession>A0A6M3M4G6</accession>
<evidence type="ECO:0000313" key="1">
    <source>
        <dbReference type="EMBL" id="QJA99886.1"/>
    </source>
</evidence>
<dbReference type="EMBL" id="MT143804">
    <property type="protein sequence ID" value="QJB02741.1"/>
    <property type="molecule type" value="Genomic_DNA"/>
</dbReference>
<gene>
    <name evidence="1" type="ORF">MM171A00787_0021</name>
    <name evidence="2" type="ORF">MM171B01086_0008</name>
</gene>
<evidence type="ECO:0000313" key="2">
    <source>
        <dbReference type="EMBL" id="QJB02741.1"/>
    </source>
</evidence>
<protein>
    <submittedName>
        <fullName evidence="2">Uncharacterized protein</fullName>
    </submittedName>
</protein>